<name>A0ABS3Z2P2_9BACT</name>
<dbReference type="EMBL" id="JAGHKO010000014">
    <property type="protein sequence ID" value="MBO9204399.1"/>
    <property type="molecule type" value="Genomic_DNA"/>
</dbReference>
<evidence type="ECO:0000256" key="1">
    <source>
        <dbReference type="SAM" id="SignalP"/>
    </source>
</evidence>
<sequence length="142" mass="16152">MKITLTALLLITSCVLLSSTCQKEDPDPICKNLTINNNTDKAVYTLFSFDYPDTSLNFQNPVISRTSKKLAAHSQATIDPRSNCLEQFLDNPGVQKLSVFVFDAELVESTPWDQIRTQYQIIKRLDLTQDDLINNNYSFDLQ</sequence>
<evidence type="ECO:0000313" key="3">
    <source>
        <dbReference type="Proteomes" id="UP000677244"/>
    </source>
</evidence>
<protein>
    <recommendedName>
        <fullName evidence="4">Lipoprotein</fullName>
    </recommendedName>
</protein>
<feature type="chain" id="PRO_5047211946" description="Lipoprotein" evidence="1">
    <location>
        <begin position="24"/>
        <end position="142"/>
    </location>
</feature>
<comment type="caution">
    <text evidence="2">The sequence shown here is derived from an EMBL/GenBank/DDBJ whole genome shotgun (WGS) entry which is preliminary data.</text>
</comment>
<keyword evidence="3" id="KW-1185">Reference proteome</keyword>
<proteinExistence type="predicted"/>
<accession>A0ABS3Z2P2</accession>
<keyword evidence="1" id="KW-0732">Signal</keyword>
<feature type="signal peptide" evidence="1">
    <location>
        <begin position="1"/>
        <end position="23"/>
    </location>
</feature>
<evidence type="ECO:0008006" key="4">
    <source>
        <dbReference type="Google" id="ProtNLM"/>
    </source>
</evidence>
<gene>
    <name evidence="2" type="ORF">J7I42_29190</name>
</gene>
<evidence type="ECO:0000313" key="2">
    <source>
        <dbReference type="EMBL" id="MBO9204399.1"/>
    </source>
</evidence>
<reference evidence="2 3" key="1">
    <citation type="submission" date="2021-03" db="EMBL/GenBank/DDBJ databases">
        <title>Assistant Professor.</title>
        <authorList>
            <person name="Huq M.A."/>
        </authorList>
    </citation>
    <scope>NUCLEOTIDE SEQUENCE [LARGE SCALE GENOMIC DNA]</scope>
    <source>
        <strain evidence="2 3">MAH-29</strain>
    </source>
</reference>
<dbReference type="Proteomes" id="UP000677244">
    <property type="component" value="Unassembled WGS sequence"/>
</dbReference>
<organism evidence="2 3">
    <name type="scientific">Niastella soli</name>
    <dbReference type="NCBI Taxonomy" id="2821487"/>
    <lineage>
        <taxon>Bacteria</taxon>
        <taxon>Pseudomonadati</taxon>
        <taxon>Bacteroidota</taxon>
        <taxon>Chitinophagia</taxon>
        <taxon>Chitinophagales</taxon>
        <taxon>Chitinophagaceae</taxon>
        <taxon>Niastella</taxon>
    </lineage>
</organism>
<dbReference type="RefSeq" id="WP_209142948.1">
    <property type="nucleotide sequence ID" value="NZ_JAGHKO010000014.1"/>
</dbReference>